<dbReference type="GeneID" id="54484215"/>
<dbReference type="GO" id="GO:0000289">
    <property type="term" value="P:nuclear-transcribed mRNA poly(A) tail shortening"/>
    <property type="evidence" value="ECO:0007669"/>
    <property type="project" value="TreeGrafter"/>
</dbReference>
<evidence type="ECO:0000256" key="1">
    <source>
        <dbReference type="ARBA" id="ARBA00008372"/>
    </source>
</evidence>
<dbReference type="InterPro" id="IPR051181">
    <property type="entry name" value="CAF1_poly(A)_ribonucleases"/>
</dbReference>
<reference evidence="3" key="1">
    <citation type="journal article" date="2020" name="Stud. Mycol.">
        <title>101 Dothideomycetes genomes: a test case for predicting lifestyles and emergence of pathogens.</title>
        <authorList>
            <person name="Haridas S."/>
            <person name="Albert R."/>
            <person name="Binder M."/>
            <person name="Bloem J."/>
            <person name="Labutti K."/>
            <person name="Salamov A."/>
            <person name="Andreopoulos B."/>
            <person name="Baker S."/>
            <person name="Barry K."/>
            <person name="Bills G."/>
            <person name="Bluhm B."/>
            <person name="Cannon C."/>
            <person name="Castanera R."/>
            <person name="Culley D."/>
            <person name="Daum C."/>
            <person name="Ezra D."/>
            <person name="Gonzalez J."/>
            <person name="Henrissat B."/>
            <person name="Kuo A."/>
            <person name="Liang C."/>
            <person name="Lipzen A."/>
            <person name="Lutzoni F."/>
            <person name="Magnuson J."/>
            <person name="Mondo S."/>
            <person name="Nolan M."/>
            <person name="Ohm R."/>
            <person name="Pangilinan J."/>
            <person name="Park H.-J."/>
            <person name="Ramirez L."/>
            <person name="Alfaro M."/>
            <person name="Sun H."/>
            <person name="Tritt A."/>
            <person name="Yoshinaga Y."/>
            <person name="Zwiers L.-H."/>
            <person name="Turgeon B."/>
            <person name="Goodwin S."/>
            <person name="Spatafora J."/>
            <person name="Crous P."/>
            <person name="Grigoriev I."/>
        </authorList>
    </citation>
    <scope>NUCLEOTIDE SEQUENCE</scope>
    <source>
        <strain evidence="3">CBS 121739</strain>
    </source>
</reference>
<feature type="region of interest" description="Disordered" evidence="2">
    <location>
        <begin position="443"/>
        <end position="462"/>
    </location>
</feature>
<dbReference type="InterPro" id="IPR036397">
    <property type="entry name" value="RNaseH_sf"/>
</dbReference>
<dbReference type="GO" id="GO:0003723">
    <property type="term" value="F:RNA binding"/>
    <property type="evidence" value="ECO:0007669"/>
    <property type="project" value="TreeGrafter"/>
</dbReference>
<evidence type="ECO:0000256" key="2">
    <source>
        <dbReference type="SAM" id="MobiDB-lite"/>
    </source>
</evidence>
<dbReference type="InterPro" id="IPR012337">
    <property type="entry name" value="RNaseH-like_sf"/>
</dbReference>
<dbReference type="GO" id="GO:1990432">
    <property type="term" value="P:siRNA 3'-end processing"/>
    <property type="evidence" value="ECO:0007669"/>
    <property type="project" value="TreeGrafter"/>
</dbReference>
<accession>A0A6A6WMH5</accession>
<dbReference type="AlphaFoldDB" id="A0A6A6WMH5"/>
<feature type="region of interest" description="Disordered" evidence="2">
    <location>
        <begin position="471"/>
        <end position="502"/>
    </location>
</feature>
<dbReference type="RefSeq" id="XP_033605871.1">
    <property type="nucleotide sequence ID" value="XM_033743161.1"/>
</dbReference>
<feature type="compositionally biased region" description="Polar residues" evidence="2">
    <location>
        <begin position="478"/>
        <end position="502"/>
    </location>
</feature>
<dbReference type="PANTHER" id="PTHR15092:SF22">
    <property type="entry name" value="POLY(A)-SPECIFIC RIBONUCLEASE PNLDC1"/>
    <property type="match status" value="1"/>
</dbReference>
<protein>
    <submittedName>
        <fullName evidence="3">CAF1-domain-containing protein</fullName>
    </submittedName>
</protein>
<dbReference type="OrthoDB" id="1432093at2759"/>
<dbReference type="GO" id="GO:0005634">
    <property type="term" value="C:nucleus"/>
    <property type="evidence" value="ECO:0007669"/>
    <property type="project" value="TreeGrafter"/>
</dbReference>
<gene>
    <name evidence="3" type="ORF">EJ05DRAFT_472324</name>
</gene>
<organism evidence="3 4">
    <name type="scientific">Pseudovirgaria hyperparasitica</name>
    <dbReference type="NCBI Taxonomy" id="470096"/>
    <lineage>
        <taxon>Eukaryota</taxon>
        <taxon>Fungi</taxon>
        <taxon>Dikarya</taxon>
        <taxon>Ascomycota</taxon>
        <taxon>Pezizomycotina</taxon>
        <taxon>Dothideomycetes</taxon>
        <taxon>Dothideomycetes incertae sedis</taxon>
        <taxon>Acrospermales</taxon>
        <taxon>Acrospermaceae</taxon>
        <taxon>Pseudovirgaria</taxon>
    </lineage>
</organism>
<evidence type="ECO:0000313" key="4">
    <source>
        <dbReference type="Proteomes" id="UP000799437"/>
    </source>
</evidence>
<dbReference type="Proteomes" id="UP000799437">
    <property type="component" value="Unassembled WGS sequence"/>
</dbReference>
<evidence type="ECO:0000313" key="3">
    <source>
        <dbReference type="EMBL" id="KAF2763420.1"/>
    </source>
</evidence>
<sequence length="596" mass="67270">MDINHLTFLGNYLKILKHISDSHFVAIDLELSGVSVKTKNRRKQTLQERYVETKAAAEQYQILQVGLTCVEQVQDLGLDTYKYVVRPYNIQISPLIDERLDLERTFAFSSSAVEFLLSHSFDMAKPFYSGVQYLSRTEDDLAMKLAMDRLDRVQLDDIQLSPSDVDSIAFLDAIRSIVGAFVKSDDRVPYIDILSHDSFAKKQPEFGELGQFEKRLVHQLVRAEFPGYMTLGRRSSVRVQRIDDSREASIRKSKKREIRDKIGRQTGFRWVMEALAADGNLQKLDGRLQHFAKNPVTGESGVVDIHDLNSRFHDAHQRLKKRTPVLVGHNCFTDMVYLYQCFFGSLPDTVEEFQDALHAVFPCIVDTKYLATHDCGDINPISSLQETEEKLRLQAYPTLETDELFGKYSNADHGALLHEAGYDSYLTALIMVRLSTRLDVQASADNTTKEPEISDQTTDPKQPDVELFAVKSTKQQHKTQASSSRATLPSSAQSSASTPLTNSKCMPPFADSFWQTYGNKLRVFGTAEGLCEVGPWEQEPLTSGSEDQWGAGGVSLDETAEWKPDDSGKDDDEAFAEDMSKVWNTVQRKTKGRRKA</sequence>
<dbReference type="GO" id="GO:0000175">
    <property type="term" value="F:3'-5'-RNA exonuclease activity"/>
    <property type="evidence" value="ECO:0007669"/>
    <property type="project" value="TreeGrafter"/>
</dbReference>
<name>A0A6A6WMH5_9PEZI</name>
<feature type="region of interest" description="Disordered" evidence="2">
    <location>
        <begin position="537"/>
        <end position="596"/>
    </location>
</feature>
<proteinExistence type="inferred from homology"/>
<dbReference type="SUPFAM" id="SSF53098">
    <property type="entry name" value="Ribonuclease H-like"/>
    <property type="match status" value="1"/>
</dbReference>
<comment type="similarity">
    <text evidence="1">Belongs to the CAF1 family.</text>
</comment>
<dbReference type="EMBL" id="ML996565">
    <property type="protein sequence ID" value="KAF2763420.1"/>
    <property type="molecule type" value="Genomic_DNA"/>
</dbReference>
<keyword evidence="4" id="KW-1185">Reference proteome</keyword>
<dbReference type="PANTHER" id="PTHR15092">
    <property type="entry name" value="POLY A -SPECIFIC RIBONUCLEASE/TARGET OF EGR1, MEMBER 1"/>
    <property type="match status" value="1"/>
</dbReference>
<dbReference type="Gene3D" id="3.30.420.10">
    <property type="entry name" value="Ribonuclease H-like superfamily/Ribonuclease H"/>
    <property type="match status" value="2"/>
</dbReference>
<dbReference type="InterPro" id="IPR006941">
    <property type="entry name" value="RNase_CAF1"/>
</dbReference>
<dbReference type="GO" id="GO:1990431">
    <property type="term" value="P:priRNA 3'-end processing"/>
    <property type="evidence" value="ECO:0007669"/>
    <property type="project" value="TreeGrafter"/>
</dbReference>
<dbReference type="Pfam" id="PF04857">
    <property type="entry name" value="CAF1"/>
    <property type="match status" value="1"/>
</dbReference>